<evidence type="ECO:0000256" key="6">
    <source>
        <dbReference type="ARBA" id="ARBA00023136"/>
    </source>
</evidence>
<proteinExistence type="inferred from homology"/>
<dbReference type="AlphaFoldDB" id="A0A7J5Y1D8"/>
<evidence type="ECO:0000256" key="3">
    <source>
        <dbReference type="ARBA" id="ARBA00022692"/>
    </source>
</evidence>
<keyword evidence="12" id="KW-1185">Reference proteome</keyword>
<dbReference type="Proteomes" id="UP000518266">
    <property type="component" value="Unassembled WGS sequence"/>
</dbReference>
<evidence type="ECO:0000313" key="11">
    <source>
        <dbReference type="EMBL" id="KAF3842178.1"/>
    </source>
</evidence>
<keyword evidence="3 9" id="KW-0812">Transmembrane</keyword>
<evidence type="ECO:0000313" key="12">
    <source>
        <dbReference type="Proteomes" id="UP000518266"/>
    </source>
</evidence>
<feature type="transmembrane region" description="Helical" evidence="9">
    <location>
        <begin position="308"/>
        <end position="330"/>
    </location>
</feature>
<feature type="transmembrane region" description="Helical" evidence="9">
    <location>
        <begin position="51"/>
        <end position="71"/>
    </location>
</feature>
<dbReference type="PRINTS" id="PR01012">
    <property type="entry name" value="NRPEPTIDEYR"/>
</dbReference>
<evidence type="ECO:0000259" key="10">
    <source>
        <dbReference type="PROSITE" id="PS50262"/>
    </source>
</evidence>
<evidence type="ECO:0000256" key="8">
    <source>
        <dbReference type="ARBA" id="ARBA00023224"/>
    </source>
</evidence>
<feature type="transmembrane region" description="Helical" evidence="9">
    <location>
        <begin position="258"/>
        <end position="276"/>
    </location>
</feature>
<organism evidence="11 12">
    <name type="scientific">Dissostichus mawsoni</name>
    <name type="common">Antarctic cod</name>
    <dbReference type="NCBI Taxonomy" id="36200"/>
    <lineage>
        <taxon>Eukaryota</taxon>
        <taxon>Metazoa</taxon>
        <taxon>Chordata</taxon>
        <taxon>Craniata</taxon>
        <taxon>Vertebrata</taxon>
        <taxon>Euteleostomi</taxon>
        <taxon>Actinopterygii</taxon>
        <taxon>Neopterygii</taxon>
        <taxon>Teleostei</taxon>
        <taxon>Neoteleostei</taxon>
        <taxon>Acanthomorphata</taxon>
        <taxon>Eupercaria</taxon>
        <taxon>Perciformes</taxon>
        <taxon>Notothenioidei</taxon>
        <taxon>Nototheniidae</taxon>
        <taxon>Dissostichus</taxon>
    </lineage>
</organism>
<feature type="domain" description="G-protein coupled receptors family 1 profile" evidence="10">
    <location>
        <begin position="157"/>
        <end position="356"/>
    </location>
</feature>
<gene>
    <name evidence="11" type="ORF">F7725_024129</name>
</gene>
<evidence type="ECO:0000256" key="2">
    <source>
        <dbReference type="ARBA" id="ARBA00010663"/>
    </source>
</evidence>
<dbReference type="PROSITE" id="PS50262">
    <property type="entry name" value="G_PROTEIN_RECEP_F1_2"/>
    <property type="match status" value="1"/>
</dbReference>
<evidence type="ECO:0000256" key="1">
    <source>
        <dbReference type="ARBA" id="ARBA00004141"/>
    </source>
</evidence>
<dbReference type="EMBL" id="JAAKFY010000019">
    <property type="protein sequence ID" value="KAF3842178.1"/>
    <property type="molecule type" value="Genomic_DNA"/>
</dbReference>
<feature type="transmembrane region" description="Helical" evidence="9">
    <location>
        <begin position="144"/>
        <end position="166"/>
    </location>
</feature>
<evidence type="ECO:0000256" key="5">
    <source>
        <dbReference type="ARBA" id="ARBA00023040"/>
    </source>
</evidence>
<dbReference type="SUPFAM" id="SSF81321">
    <property type="entry name" value="Family A G protein-coupled receptor-like"/>
    <property type="match status" value="1"/>
</dbReference>
<evidence type="ECO:0000256" key="9">
    <source>
        <dbReference type="SAM" id="Phobius"/>
    </source>
</evidence>
<keyword evidence="5" id="KW-0297">G-protein coupled receptor</keyword>
<protein>
    <recommendedName>
        <fullName evidence="10">G-protein coupled receptors family 1 profile domain-containing protein</fullName>
    </recommendedName>
</protein>
<dbReference type="InterPro" id="IPR000276">
    <property type="entry name" value="GPCR_Rhodpsn"/>
</dbReference>
<reference evidence="11 12" key="1">
    <citation type="submission" date="2020-03" db="EMBL/GenBank/DDBJ databases">
        <title>Dissostichus mawsoni Genome sequencing and assembly.</title>
        <authorList>
            <person name="Park H."/>
        </authorList>
    </citation>
    <scope>NUCLEOTIDE SEQUENCE [LARGE SCALE GENOMIC DNA]</scope>
    <source>
        <strain evidence="11">DM0001</strain>
        <tissue evidence="11">Muscle</tissue>
    </source>
</reference>
<accession>A0A7J5Y1D8</accession>
<dbReference type="PANTHER" id="PTHR45695">
    <property type="entry name" value="LEUCOKININ RECEPTOR-RELATED"/>
    <property type="match status" value="1"/>
</dbReference>
<comment type="similarity">
    <text evidence="2">Belongs to the G-protein coupled receptor 1 family.</text>
</comment>
<dbReference type="OrthoDB" id="9986530at2759"/>
<keyword evidence="8" id="KW-0807">Transducer</keyword>
<keyword evidence="7" id="KW-0675">Receptor</keyword>
<keyword evidence="6 9" id="KW-0472">Membrane</keyword>
<feature type="transmembrane region" description="Helical" evidence="9">
    <location>
        <begin position="218"/>
        <end position="237"/>
    </location>
</feature>
<evidence type="ECO:0000256" key="4">
    <source>
        <dbReference type="ARBA" id="ARBA00022989"/>
    </source>
</evidence>
<dbReference type="InterPro" id="IPR000611">
    <property type="entry name" value="NPY_rcpt"/>
</dbReference>
<comment type="subcellular location">
    <subcellularLocation>
        <location evidence="1">Membrane</location>
        <topology evidence="1">Multi-pass membrane protein</topology>
    </subcellularLocation>
</comment>
<dbReference type="GO" id="GO:0004983">
    <property type="term" value="F:neuropeptide Y receptor activity"/>
    <property type="evidence" value="ECO:0007669"/>
    <property type="project" value="InterPro"/>
</dbReference>
<dbReference type="GO" id="GO:0005886">
    <property type="term" value="C:plasma membrane"/>
    <property type="evidence" value="ECO:0007669"/>
    <property type="project" value="TreeGrafter"/>
</dbReference>
<dbReference type="PRINTS" id="PR00237">
    <property type="entry name" value="GPCRRHODOPSN"/>
</dbReference>
<keyword evidence="4 9" id="KW-1133">Transmembrane helix</keyword>
<dbReference type="InterPro" id="IPR017452">
    <property type="entry name" value="GPCR_Rhodpsn_7TM"/>
</dbReference>
<dbReference type="Pfam" id="PF00001">
    <property type="entry name" value="7tm_1"/>
    <property type="match status" value="1"/>
</dbReference>
<evidence type="ECO:0000256" key="7">
    <source>
        <dbReference type="ARBA" id="ARBA00023170"/>
    </source>
</evidence>
<sequence>MSGITGNSDCEECLSSAHVANISTELHPHDDDDELLRYIWREYLHPKQYEWVLIVAYIIVFFVSLIGNSLVKVQLLMEMVQGGECALQKLKSTKRNLRTGDFVVKAPRGSWILGRVIEVKANSRGHVMSKCLQYTINEHLKIHINMYCVLGLSFDCAPFSVCFAVWKNRHMRTVTNYFIVNLSFADVLVTIICLPASLVVDITETWFFGKTLCKVVPYLQTISVSVSVLTLSCIAQDRWYAICHPLMFKSTAKRARKSIVVIWVVSCTIMIPQAIVMECSSLLPELTNKTSLFTVCDEHWGAEVYPKVYHTCFFIVTYFAPLCLMVLAYIQICHKLWCPQVSITEIYLINVNTSVH</sequence>
<dbReference type="PANTHER" id="PTHR45695:SF32">
    <property type="entry name" value="G PROTEIN-COUPLED RECEPTOR 15-LIKE"/>
    <property type="match status" value="1"/>
</dbReference>
<dbReference type="Gene3D" id="1.20.1070.10">
    <property type="entry name" value="Rhodopsin 7-helix transmembrane proteins"/>
    <property type="match status" value="1"/>
</dbReference>
<name>A0A7J5Y1D8_DISMA</name>
<feature type="transmembrane region" description="Helical" evidence="9">
    <location>
        <begin position="178"/>
        <end position="198"/>
    </location>
</feature>
<comment type="caution">
    <text evidence="11">The sequence shown here is derived from an EMBL/GenBank/DDBJ whole genome shotgun (WGS) entry which is preliminary data.</text>
</comment>